<evidence type="ECO:0000313" key="7">
    <source>
        <dbReference type="EMBL" id="RJO73617.1"/>
    </source>
</evidence>
<dbReference type="OrthoDB" id="5241646at2"/>
<dbReference type="GO" id="GO:0005886">
    <property type="term" value="C:plasma membrane"/>
    <property type="evidence" value="ECO:0007669"/>
    <property type="project" value="UniProtKB-SubCell"/>
</dbReference>
<keyword evidence="5 6" id="KW-0472">Membrane</keyword>
<dbReference type="InterPro" id="IPR019108">
    <property type="entry name" value="Caa3_assmbl_CtaG-rel"/>
</dbReference>
<feature type="transmembrane region" description="Helical" evidence="6">
    <location>
        <begin position="193"/>
        <end position="215"/>
    </location>
</feature>
<gene>
    <name evidence="7" type="ORF">D5S18_20725</name>
</gene>
<comment type="caution">
    <text evidence="7">The sequence shown here is derived from an EMBL/GenBank/DDBJ whole genome shotgun (WGS) entry which is preliminary data.</text>
</comment>
<evidence type="ECO:0000256" key="3">
    <source>
        <dbReference type="ARBA" id="ARBA00022692"/>
    </source>
</evidence>
<name>A0A3A4KKU4_9NOCA</name>
<feature type="transmembrane region" description="Helical" evidence="6">
    <location>
        <begin position="136"/>
        <end position="155"/>
    </location>
</feature>
<dbReference type="AlphaFoldDB" id="A0A3A4KKU4"/>
<keyword evidence="3 6" id="KW-0812">Transmembrane</keyword>
<evidence type="ECO:0000256" key="6">
    <source>
        <dbReference type="SAM" id="Phobius"/>
    </source>
</evidence>
<feature type="transmembrane region" description="Helical" evidence="6">
    <location>
        <begin position="93"/>
        <end position="116"/>
    </location>
</feature>
<dbReference type="EMBL" id="QZFU01000023">
    <property type="protein sequence ID" value="RJO73617.1"/>
    <property type="molecule type" value="Genomic_DNA"/>
</dbReference>
<accession>A0A3A4KKU4</accession>
<feature type="transmembrane region" description="Helical" evidence="6">
    <location>
        <begin position="456"/>
        <end position="478"/>
    </location>
</feature>
<dbReference type="Proteomes" id="UP000266677">
    <property type="component" value="Unassembled WGS sequence"/>
</dbReference>
<feature type="transmembrane region" description="Helical" evidence="6">
    <location>
        <begin position="162"/>
        <end position="181"/>
    </location>
</feature>
<keyword evidence="8" id="KW-1185">Reference proteome</keyword>
<reference evidence="7 8" key="1">
    <citation type="submission" date="2018-09" db="EMBL/GenBank/DDBJ databases">
        <title>YIM PH21274 draft genome.</title>
        <authorList>
            <person name="Miao C."/>
        </authorList>
    </citation>
    <scope>NUCLEOTIDE SEQUENCE [LARGE SCALE GENOMIC DNA]</scope>
    <source>
        <strain evidence="7 8">YIM PH 21724</strain>
    </source>
</reference>
<keyword evidence="4 6" id="KW-1133">Transmembrane helix</keyword>
<sequence>MMDKRWQVAAAVLISVLVLGTFVAAGAWPYASAGTAYPGPFDAALYSGLRAVADIAGALTLGALVYALCASASTKRLDVNGYAGMRLVERASLVWVMAAVALIPVAAAQAGGMTTATLLRTGALVPLLEASEKPKAWVVAAVFAAVIGVVSRITLSWNGSAILTWIAVLGVLPASMVGNAGEGPDHDYGTGAMVVFRIAISVLPGLLWCTAEHLWRGAESEIVLRRCVLLVRLCLGAATVSGLVLVAVLLPPAALPNTGYGRLALSGVAAAAAIALLVRGNSSMSRIAWAAAVSIIGQAIVVAMALRPAPAFADRKFTAQQVFLGFDLPHAPTVMRLITLWRFDIVLGTAALAGSALYVAGVLRLRGRGDEWSRWRTTSWIIGWLALLLATSSGLGSYGYGMFSMHMIQHMVLNMFVPVLLVLGAPVTLLLRAVAPAPRGGPPGVREWVLSLLHSRATAIASHPGIALALFALSPYALYFTPLFDALIRYHWGHLAMNVHFLLVGYLFYWGIIGIDPGPRRLPHLGRLGMLFAVMPFHAFFGIAVMSMTTVIGDRFYPQLELNWPIDLLSDQHTGGGIAWVSGEVPILLVVGALLTQWVAQDRRTATRTDRRDEEYGDSDLAAYNAMLEQLARTRR</sequence>
<evidence type="ECO:0000256" key="1">
    <source>
        <dbReference type="ARBA" id="ARBA00004651"/>
    </source>
</evidence>
<comment type="subcellular location">
    <subcellularLocation>
        <location evidence="1">Cell membrane</location>
        <topology evidence="1">Multi-pass membrane protein</topology>
    </subcellularLocation>
</comment>
<organism evidence="7 8">
    <name type="scientific">Nocardia panacis</name>
    <dbReference type="NCBI Taxonomy" id="2340916"/>
    <lineage>
        <taxon>Bacteria</taxon>
        <taxon>Bacillati</taxon>
        <taxon>Actinomycetota</taxon>
        <taxon>Actinomycetes</taxon>
        <taxon>Mycobacteriales</taxon>
        <taxon>Nocardiaceae</taxon>
        <taxon>Nocardia</taxon>
    </lineage>
</organism>
<feature type="transmembrane region" description="Helical" evidence="6">
    <location>
        <begin position="345"/>
        <end position="365"/>
    </location>
</feature>
<feature type="transmembrane region" description="Helical" evidence="6">
    <location>
        <begin position="377"/>
        <end position="400"/>
    </location>
</feature>
<proteinExistence type="predicted"/>
<evidence type="ECO:0000256" key="2">
    <source>
        <dbReference type="ARBA" id="ARBA00022475"/>
    </source>
</evidence>
<feature type="transmembrane region" description="Helical" evidence="6">
    <location>
        <begin position="227"/>
        <end position="254"/>
    </location>
</feature>
<feature type="transmembrane region" description="Helical" evidence="6">
    <location>
        <begin position="51"/>
        <end position="72"/>
    </location>
</feature>
<feature type="transmembrane region" description="Helical" evidence="6">
    <location>
        <begin position="490"/>
        <end position="509"/>
    </location>
</feature>
<feature type="transmembrane region" description="Helical" evidence="6">
    <location>
        <begin position="412"/>
        <end position="435"/>
    </location>
</feature>
<evidence type="ECO:0000256" key="4">
    <source>
        <dbReference type="ARBA" id="ARBA00022989"/>
    </source>
</evidence>
<dbReference type="Pfam" id="PF09678">
    <property type="entry name" value="Caa3_CtaG"/>
    <property type="match status" value="1"/>
</dbReference>
<feature type="transmembrane region" description="Helical" evidence="6">
    <location>
        <begin position="260"/>
        <end position="278"/>
    </location>
</feature>
<feature type="transmembrane region" description="Helical" evidence="6">
    <location>
        <begin position="577"/>
        <end position="600"/>
    </location>
</feature>
<keyword evidence="2" id="KW-1003">Cell membrane</keyword>
<feature type="transmembrane region" description="Helical" evidence="6">
    <location>
        <begin position="530"/>
        <end position="557"/>
    </location>
</feature>
<dbReference type="RefSeq" id="WP_120042693.1">
    <property type="nucleotide sequence ID" value="NZ_QZFU01000023.1"/>
</dbReference>
<evidence type="ECO:0000256" key="5">
    <source>
        <dbReference type="ARBA" id="ARBA00023136"/>
    </source>
</evidence>
<evidence type="ECO:0000313" key="8">
    <source>
        <dbReference type="Proteomes" id="UP000266677"/>
    </source>
</evidence>
<feature type="transmembrane region" description="Helical" evidence="6">
    <location>
        <begin position="287"/>
        <end position="306"/>
    </location>
</feature>
<protein>
    <submittedName>
        <fullName evidence="7">Cytochrome c oxidase assembly protein</fullName>
    </submittedName>
</protein>